<dbReference type="EMBL" id="WWCV01000015">
    <property type="protein sequence ID" value="MYN17239.1"/>
    <property type="molecule type" value="Genomic_DNA"/>
</dbReference>
<dbReference type="InterPro" id="IPR018680">
    <property type="entry name" value="DUF2164"/>
</dbReference>
<evidence type="ECO:0000313" key="3">
    <source>
        <dbReference type="Proteomes" id="UP000470302"/>
    </source>
</evidence>
<gene>
    <name evidence="2" type="ORF">GTP81_10795</name>
    <name evidence="1" type="ORF">GTP91_12930</name>
</gene>
<dbReference type="AlphaFoldDB" id="A0A845G359"/>
<dbReference type="Proteomes" id="UP000484875">
    <property type="component" value="Unassembled WGS sequence"/>
</dbReference>
<sequence length="83" mass="9609">MAIKLNKEVEQRLLGSIQRYCAENMDEEVGELKARLLLDYCLREIGPSVYNQAILDAQAAMQDKIAEIETVCYESEFSYWTKK</sequence>
<protein>
    <submittedName>
        <fullName evidence="1">DUF2164 family protein</fullName>
    </submittedName>
</protein>
<dbReference type="Proteomes" id="UP000470302">
    <property type="component" value="Unassembled WGS sequence"/>
</dbReference>
<comment type="caution">
    <text evidence="1">The sequence shown here is derived from an EMBL/GenBank/DDBJ whole genome shotgun (WGS) entry which is preliminary data.</text>
</comment>
<organism evidence="1 3">
    <name type="scientific">Duganella vulcania</name>
    <dbReference type="NCBI Taxonomy" id="2692166"/>
    <lineage>
        <taxon>Bacteria</taxon>
        <taxon>Pseudomonadati</taxon>
        <taxon>Pseudomonadota</taxon>
        <taxon>Betaproteobacteria</taxon>
        <taxon>Burkholderiales</taxon>
        <taxon>Oxalobacteraceae</taxon>
        <taxon>Telluria group</taxon>
        <taxon>Duganella</taxon>
    </lineage>
</organism>
<dbReference type="RefSeq" id="WP_161089874.1">
    <property type="nucleotide sequence ID" value="NZ_WWCV01000015.1"/>
</dbReference>
<keyword evidence="4" id="KW-1185">Reference proteome</keyword>
<evidence type="ECO:0000313" key="2">
    <source>
        <dbReference type="EMBL" id="MYN17239.1"/>
    </source>
</evidence>
<dbReference type="Pfam" id="PF09932">
    <property type="entry name" value="DUF2164"/>
    <property type="match status" value="1"/>
</dbReference>
<accession>A0A845HIB7</accession>
<evidence type="ECO:0000313" key="1">
    <source>
        <dbReference type="EMBL" id="MYM88080.1"/>
    </source>
</evidence>
<name>A0A845G359_9BURK</name>
<dbReference type="EMBL" id="WWCW01000037">
    <property type="protein sequence ID" value="MYM88080.1"/>
    <property type="molecule type" value="Genomic_DNA"/>
</dbReference>
<reference evidence="1 3" key="1">
    <citation type="submission" date="2020-01" db="EMBL/GenBank/DDBJ databases">
        <title>Novel species isolated from a subtropical stream in China.</title>
        <authorList>
            <person name="Lu H."/>
        </authorList>
    </citation>
    <scope>NUCLEOTIDE SEQUENCE [LARGE SCALE GENOMIC DNA]</scope>
    <source>
        <strain evidence="2 4">FT107W</strain>
        <strain evidence="1 3">FT82W</strain>
    </source>
</reference>
<evidence type="ECO:0000313" key="4">
    <source>
        <dbReference type="Proteomes" id="UP000484875"/>
    </source>
</evidence>
<proteinExistence type="predicted"/>
<accession>A0A845G359</accession>